<dbReference type="GO" id="GO:0009252">
    <property type="term" value="P:peptidoglycan biosynthetic process"/>
    <property type="evidence" value="ECO:0007669"/>
    <property type="project" value="UniProtKB-UniPathway"/>
</dbReference>
<dbReference type="Proteomes" id="UP000289455">
    <property type="component" value="Unassembled WGS sequence"/>
</dbReference>
<evidence type="ECO:0000256" key="4">
    <source>
        <dbReference type="ARBA" id="ARBA00022960"/>
    </source>
</evidence>
<dbReference type="AlphaFoldDB" id="A0A4Q1C0P2"/>
<keyword evidence="3" id="KW-0808">Transferase</keyword>
<evidence type="ECO:0000313" key="9">
    <source>
        <dbReference type="Proteomes" id="UP000289455"/>
    </source>
</evidence>
<dbReference type="Pfam" id="PF03734">
    <property type="entry name" value="YkuD"/>
    <property type="match status" value="1"/>
</dbReference>
<organism evidence="8 9">
    <name type="scientific">Aquirufa rosea</name>
    <dbReference type="NCBI Taxonomy" id="2509241"/>
    <lineage>
        <taxon>Bacteria</taxon>
        <taxon>Pseudomonadati</taxon>
        <taxon>Bacteroidota</taxon>
        <taxon>Cytophagia</taxon>
        <taxon>Cytophagales</taxon>
        <taxon>Flectobacillaceae</taxon>
        <taxon>Aquirufa</taxon>
    </lineage>
</organism>
<dbReference type="InterPro" id="IPR005490">
    <property type="entry name" value="LD_TPept_cat_dom"/>
</dbReference>
<comment type="similarity">
    <text evidence="2">Belongs to the YkuD family.</text>
</comment>
<dbReference type="InterPro" id="IPR038063">
    <property type="entry name" value="Transpep_catalytic_dom"/>
</dbReference>
<dbReference type="GO" id="GO:0071555">
    <property type="term" value="P:cell wall organization"/>
    <property type="evidence" value="ECO:0007669"/>
    <property type="project" value="UniProtKB-KW"/>
</dbReference>
<evidence type="ECO:0000256" key="5">
    <source>
        <dbReference type="ARBA" id="ARBA00022984"/>
    </source>
</evidence>
<evidence type="ECO:0000256" key="1">
    <source>
        <dbReference type="ARBA" id="ARBA00004752"/>
    </source>
</evidence>
<evidence type="ECO:0000259" key="7">
    <source>
        <dbReference type="Pfam" id="PF03734"/>
    </source>
</evidence>
<dbReference type="OrthoDB" id="9778545at2"/>
<evidence type="ECO:0000256" key="2">
    <source>
        <dbReference type="ARBA" id="ARBA00005992"/>
    </source>
</evidence>
<keyword evidence="9" id="KW-1185">Reference proteome</keyword>
<evidence type="ECO:0000256" key="6">
    <source>
        <dbReference type="ARBA" id="ARBA00023316"/>
    </source>
</evidence>
<dbReference type="SUPFAM" id="SSF141523">
    <property type="entry name" value="L,D-transpeptidase catalytic domain-like"/>
    <property type="match status" value="1"/>
</dbReference>
<feature type="domain" description="L,D-TPase catalytic" evidence="7">
    <location>
        <begin position="206"/>
        <end position="362"/>
    </location>
</feature>
<dbReference type="UniPathway" id="UPA00219"/>
<proteinExistence type="inferred from homology"/>
<evidence type="ECO:0000256" key="3">
    <source>
        <dbReference type="ARBA" id="ARBA00022679"/>
    </source>
</evidence>
<sequence>MNDLLFSQGNFLSKRFFRPRFQVLWVFGLYFILSGEVMAQQSQWLWLKDKAQIKSLDSLIHLSPQWALKTEFYSHALLDSLIQFPNNLKGRNDSLLCEQRIANVAQSFFEDLSFGNPRPTFKFQGYAFELRKKEVSQLIQEYMKKKSIVKLANHLNSPIEIKILLASLQVQRDSLGSKSAYLEPLVQSINRYRWLNHVRKNTLLTVVNIPAASLKVYQGDQVALQMKVVLGRPARPTRELSSQIKNIIINPNWFVPRSIATEELLPEIQKNLRYFYASHLELLDRNNQVVDAAKVNWKKLSKEYFPYSFRQRTGVWNTLGIMKITFDNPYRLYLHDTSEKKLFASSKRFYSHGCIRLEDPIAYGKLLLSPNTLAMDTLNIKGPYHDIPSKWIKVNKKAPLIIWNNLVDIDEKGAVVYWKNVY</sequence>
<dbReference type="GO" id="GO:0008360">
    <property type="term" value="P:regulation of cell shape"/>
    <property type="evidence" value="ECO:0007669"/>
    <property type="project" value="UniProtKB-KW"/>
</dbReference>
<keyword evidence="6" id="KW-0961">Cell wall biogenesis/degradation</keyword>
<dbReference type="Gene3D" id="2.40.440.10">
    <property type="entry name" value="L,D-transpeptidase catalytic domain-like"/>
    <property type="match status" value="1"/>
</dbReference>
<keyword evidence="5" id="KW-0573">Peptidoglycan synthesis</keyword>
<dbReference type="InterPro" id="IPR052905">
    <property type="entry name" value="LD-transpeptidase_YkuD-like"/>
</dbReference>
<evidence type="ECO:0000313" key="8">
    <source>
        <dbReference type="EMBL" id="RXK50672.1"/>
    </source>
</evidence>
<dbReference type="GO" id="GO:0016740">
    <property type="term" value="F:transferase activity"/>
    <property type="evidence" value="ECO:0007669"/>
    <property type="project" value="UniProtKB-KW"/>
</dbReference>
<dbReference type="EMBL" id="SDHY01000002">
    <property type="protein sequence ID" value="RXK50672.1"/>
    <property type="molecule type" value="Genomic_DNA"/>
</dbReference>
<gene>
    <name evidence="8" type="ORF">ESB04_03210</name>
</gene>
<dbReference type="PANTHER" id="PTHR41533">
    <property type="entry name" value="L,D-TRANSPEPTIDASE HI_1667-RELATED"/>
    <property type="match status" value="1"/>
</dbReference>
<dbReference type="PANTHER" id="PTHR41533:SF2">
    <property type="entry name" value="BLR7131 PROTEIN"/>
    <property type="match status" value="1"/>
</dbReference>
<comment type="caution">
    <text evidence="8">The sequence shown here is derived from an EMBL/GenBank/DDBJ whole genome shotgun (WGS) entry which is preliminary data.</text>
</comment>
<keyword evidence="4" id="KW-0133">Cell shape</keyword>
<name>A0A4Q1C0P2_9BACT</name>
<dbReference type="CDD" id="cd16913">
    <property type="entry name" value="YkuD_like"/>
    <property type="match status" value="1"/>
</dbReference>
<dbReference type="GO" id="GO:0004180">
    <property type="term" value="F:carboxypeptidase activity"/>
    <property type="evidence" value="ECO:0007669"/>
    <property type="project" value="UniProtKB-ARBA"/>
</dbReference>
<protein>
    <recommendedName>
        <fullName evidence="7">L,D-TPase catalytic domain-containing protein</fullName>
    </recommendedName>
</protein>
<comment type="pathway">
    <text evidence="1">Cell wall biogenesis; peptidoglycan biosynthesis.</text>
</comment>
<reference evidence="8 9" key="1">
    <citation type="submission" date="2019-01" db="EMBL/GenBank/DDBJ databases">
        <title>Cytophagaceae bacterium strain CAR-16.</title>
        <authorList>
            <person name="Chen W.-M."/>
        </authorList>
    </citation>
    <scope>NUCLEOTIDE SEQUENCE [LARGE SCALE GENOMIC DNA]</scope>
    <source>
        <strain evidence="8 9">CAR-16</strain>
    </source>
</reference>
<accession>A0A4Q1C0P2</accession>